<dbReference type="CDD" id="cd05154">
    <property type="entry name" value="ACAD10_11_N-like"/>
    <property type="match status" value="1"/>
</dbReference>
<dbReference type="EMBL" id="BAABCM010000001">
    <property type="protein sequence ID" value="GAA3793954.1"/>
    <property type="molecule type" value="Genomic_DNA"/>
</dbReference>
<evidence type="ECO:0000313" key="2">
    <source>
        <dbReference type="EMBL" id="GAA3793954.1"/>
    </source>
</evidence>
<reference evidence="3" key="1">
    <citation type="journal article" date="2019" name="Int. J. Syst. Evol. Microbiol.">
        <title>The Global Catalogue of Microorganisms (GCM) 10K type strain sequencing project: providing services to taxonomists for standard genome sequencing and annotation.</title>
        <authorList>
            <consortium name="The Broad Institute Genomics Platform"/>
            <consortium name="The Broad Institute Genome Sequencing Center for Infectious Disease"/>
            <person name="Wu L."/>
            <person name="Ma J."/>
        </authorList>
    </citation>
    <scope>NUCLEOTIDE SEQUENCE [LARGE SCALE GENOMIC DNA]</scope>
    <source>
        <strain evidence="3">JCM 17017</strain>
    </source>
</reference>
<dbReference type="PANTHER" id="PTHR47829:SF1">
    <property type="entry name" value="HAD FAMILY PHOSPHATASE"/>
    <property type="match status" value="1"/>
</dbReference>
<dbReference type="Gene3D" id="3.30.200.20">
    <property type="entry name" value="Phosphorylase Kinase, domain 1"/>
    <property type="match status" value="1"/>
</dbReference>
<sequence length="340" mass="36180">MTHLPGLDLTRLARWLAAERPGLARPTLSARLLAGGRSNLTYEVGDGERAWVLRRPPVGPVPATAHDVAREYRVMAALAGTAVPVPAMYALCTDDSVIGAPFYLMEKVGGTPFRSAAALARLGPDRVRRISLRVVDTLVALHDVDPAEVGLADFGRADGFLDRQVRRWSAQLAAAGSGDLRSAGELRSRLASNVPAHSGVGIVHGDYRLDNVLVDSADRPAAVIDWEMATIGDPLTDLALLIAYQKLSRLPGGDLVTDAASAPGHLTEDEVRERYRSRSGRDPAHFGFHLGLACYKLAAIVEGIRHRHLHGQTVGAGFDGIGALTGPLLEIGLAALKEDG</sequence>
<accession>A0ABP7HGD9</accession>
<dbReference type="PANTHER" id="PTHR47829">
    <property type="entry name" value="HYDROLASE, PUTATIVE (AFU_ORTHOLOGUE AFUA_1G12880)-RELATED"/>
    <property type="match status" value="1"/>
</dbReference>
<dbReference type="InterPro" id="IPR052898">
    <property type="entry name" value="ACAD10-like"/>
</dbReference>
<dbReference type="SUPFAM" id="SSF56112">
    <property type="entry name" value="Protein kinase-like (PK-like)"/>
    <property type="match status" value="1"/>
</dbReference>
<proteinExistence type="predicted"/>
<evidence type="ECO:0000313" key="3">
    <source>
        <dbReference type="Proteomes" id="UP001501624"/>
    </source>
</evidence>
<feature type="domain" description="Aminoglycoside phosphotransferase" evidence="1">
    <location>
        <begin position="30"/>
        <end position="244"/>
    </location>
</feature>
<dbReference type="InterPro" id="IPR041726">
    <property type="entry name" value="ACAD10_11_N"/>
</dbReference>
<keyword evidence="3" id="KW-1185">Reference proteome</keyword>
<comment type="caution">
    <text evidence="2">The sequence shown here is derived from an EMBL/GenBank/DDBJ whole genome shotgun (WGS) entry which is preliminary data.</text>
</comment>
<evidence type="ECO:0000259" key="1">
    <source>
        <dbReference type="Pfam" id="PF01636"/>
    </source>
</evidence>
<protein>
    <submittedName>
        <fullName evidence="2">Phosphotransferase family protein</fullName>
    </submittedName>
</protein>
<dbReference type="InterPro" id="IPR011009">
    <property type="entry name" value="Kinase-like_dom_sf"/>
</dbReference>
<dbReference type="Proteomes" id="UP001501624">
    <property type="component" value="Unassembled WGS sequence"/>
</dbReference>
<name>A0ABP7HGD9_9PSEU</name>
<dbReference type="Pfam" id="PF01636">
    <property type="entry name" value="APH"/>
    <property type="match status" value="1"/>
</dbReference>
<dbReference type="Gene3D" id="3.90.1200.10">
    <property type="match status" value="1"/>
</dbReference>
<dbReference type="RefSeq" id="WP_237336600.1">
    <property type="nucleotide sequence ID" value="NZ_BAABCM010000001.1"/>
</dbReference>
<dbReference type="InterPro" id="IPR002575">
    <property type="entry name" value="Aminoglycoside_PTrfase"/>
</dbReference>
<gene>
    <name evidence="2" type="ORF">GCM10022380_08520</name>
</gene>
<organism evidence="2 3">
    <name type="scientific">Amycolatopsis tucumanensis</name>
    <dbReference type="NCBI Taxonomy" id="401106"/>
    <lineage>
        <taxon>Bacteria</taxon>
        <taxon>Bacillati</taxon>
        <taxon>Actinomycetota</taxon>
        <taxon>Actinomycetes</taxon>
        <taxon>Pseudonocardiales</taxon>
        <taxon>Pseudonocardiaceae</taxon>
        <taxon>Amycolatopsis</taxon>
    </lineage>
</organism>